<gene>
    <name evidence="1" type="ORF">ES332_D03G087000v1</name>
</gene>
<protein>
    <submittedName>
        <fullName evidence="1">Uncharacterized protein</fullName>
    </submittedName>
</protein>
<dbReference type="EMBL" id="CM017625">
    <property type="protein sequence ID" value="TYH79793.1"/>
    <property type="molecule type" value="Genomic_DNA"/>
</dbReference>
<evidence type="ECO:0000313" key="2">
    <source>
        <dbReference type="Proteomes" id="UP000322667"/>
    </source>
</evidence>
<dbReference type="Proteomes" id="UP000322667">
    <property type="component" value="Chromosome D03"/>
</dbReference>
<name>A0A5D2LNZ6_GOSTO</name>
<keyword evidence="2" id="KW-1185">Reference proteome</keyword>
<evidence type="ECO:0000313" key="1">
    <source>
        <dbReference type="EMBL" id="TYH79793.1"/>
    </source>
</evidence>
<proteinExistence type="predicted"/>
<dbReference type="AlphaFoldDB" id="A0A5D2LNZ6"/>
<sequence length="49" mass="5712">MAKQARIPWRNMKVRPYGAVDVEAWYVAVVHVRGMARRGARVQLRRDSC</sequence>
<accession>A0A5D2LNZ6</accession>
<organism evidence="1 2">
    <name type="scientific">Gossypium tomentosum</name>
    <name type="common">Hawaiian cotton</name>
    <name type="synonym">Gossypium sandvicense</name>
    <dbReference type="NCBI Taxonomy" id="34277"/>
    <lineage>
        <taxon>Eukaryota</taxon>
        <taxon>Viridiplantae</taxon>
        <taxon>Streptophyta</taxon>
        <taxon>Embryophyta</taxon>
        <taxon>Tracheophyta</taxon>
        <taxon>Spermatophyta</taxon>
        <taxon>Magnoliopsida</taxon>
        <taxon>eudicotyledons</taxon>
        <taxon>Gunneridae</taxon>
        <taxon>Pentapetalae</taxon>
        <taxon>rosids</taxon>
        <taxon>malvids</taxon>
        <taxon>Malvales</taxon>
        <taxon>Malvaceae</taxon>
        <taxon>Malvoideae</taxon>
        <taxon>Gossypium</taxon>
    </lineage>
</organism>
<reference evidence="1 2" key="1">
    <citation type="submission" date="2019-07" db="EMBL/GenBank/DDBJ databases">
        <title>WGS assembly of Gossypium tomentosum.</title>
        <authorList>
            <person name="Chen Z.J."/>
            <person name="Sreedasyam A."/>
            <person name="Ando A."/>
            <person name="Song Q."/>
            <person name="De L."/>
            <person name="Hulse-Kemp A."/>
            <person name="Ding M."/>
            <person name="Ye W."/>
            <person name="Kirkbride R."/>
            <person name="Jenkins J."/>
            <person name="Plott C."/>
            <person name="Lovell J."/>
            <person name="Lin Y.-M."/>
            <person name="Vaughn R."/>
            <person name="Liu B."/>
            <person name="Li W."/>
            <person name="Simpson S."/>
            <person name="Scheffler B."/>
            <person name="Saski C."/>
            <person name="Grover C."/>
            <person name="Hu G."/>
            <person name="Conover J."/>
            <person name="Carlson J."/>
            <person name="Shu S."/>
            <person name="Boston L."/>
            <person name="Williams M."/>
            <person name="Peterson D."/>
            <person name="Mcgee K."/>
            <person name="Jones D."/>
            <person name="Wendel J."/>
            <person name="Stelly D."/>
            <person name="Grimwood J."/>
            <person name="Schmutz J."/>
        </authorList>
    </citation>
    <scope>NUCLEOTIDE SEQUENCE [LARGE SCALE GENOMIC DNA]</scope>
    <source>
        <strain evidence="1">7179.01</strain>
    </source>
</reference>